<sequence length="147" mass="14941" precursor="true">MRYFRAMGATALATATGLTLLGTAIAGGTAEAAPTSLYAPSALVLTVGEGESAETSTVVRAVTLTCAPTPGGTHPDPVAACAELADADGDLGRLTAVPGDRPCTREWNPVTVTGDGVWEGRRVSWTATYGNPCELQARTAESATLAF</sequence>
<proteinExistence type="inferred from homology"/>
<dbReference type="Gene3D" id="3.30.350.10">
    <property type="entry name" value="Subtilisin inhibitor-like"/>
    <property type="match status" value="1"/>
</dbReference>
<evidence type="ECO:0000256" key="5">
    <source>
        <dbReference type="ARBA" id="ARBA00022690"/>
    </source>
</evidence>
<evidence type="ECO:0000256" key="8">
    <source>
        <dbReference type="HAMAP-Rule" id="MF_00778"/>
    </source>
</evidence>
<dbReference type="HAMAP" id="MF_00778">
    <property type="entry name" value="SSI"/>
    <property type="match status" value="1"/>
</dbReference>
<keyword evidence="6 8" id="KW-0722">Serine protease inhibitor</keyword>
<dbReference type="Pfam" id="PF00720">
    <property type="entry name" value="SSI"/>
    <property type="match status" value="1"/>
</dbReference>
<keyword evidence="12" id="KW-1185">Reference proteome</keyword>
<feature type="signal peptide" evidence="8">
    <location>
        <begin position="1"/>
        <end position="26"/>
    </location>
</feature>
<feature type="disulfide bond" evidence="8">
    <location>
        <begin position="103"/>
        <end position="133"/>
    </location>
</feature>
<evidence type="ECO:0000313" key="11">
    <source>
        <dbReference type="EMBL" id="MFB9553445.1"/>
    </source>
</evidence>
<comment type="subunit">
    <text evidence="3 8">Homodimer.</text>
</comment>
<evidence type="ECO:0000313" key="12">
    <source>
        <dbReference type="Proteomes" id="UP001589716"/>
    </source>
</evidence>
<comment type="function">
    <text evidence="8">Strong inhibitor of bacterial serine proteases such as subtilisin.</text>
</comment>
<feature type="disulfide bond" evidence="8">
    <location>
        <begin position="66"/>
        <end position="81"/>
    </location>
</feature>
<feature type="chain" id="PRO_5044909321" description="Probable subtilase-type protease inhibitor" evidence="8">
    <location>
        <begin position="27"/>
        <end position="147"/>
    </location>
</feature>
<name>A0ABV5QIW3_9ACTN</name>
<dbReference type="InterPro" id="IPR036819">
    <property type="entry name" value="Subtilisin_inhibitor-like_sf"/>
</dbReference>
<dbReference type="RefSeq" id="WP_345486446.1">
    <property type="nucleotide sequence ID" value="NZ_BAAAWU010000001.1"/>
</dbReference>
<evidence type="ECO:0000256" key="6">
    <source>
        <dbReference type="ARBA" id="ARBA00022900"/>
    </source>
</evidence>
<dbReference type="InterPro" id="IPR000691">
    <property type="entry name" value="Prot_inh_I16_SSI"/>
</dbReference>
<comment type="caution">
    <text evidence="11">The sequence shown here is derived from an EMBL/GenBank/DDBJ whole genome shotgun (WGS) entry which is preliminary data.</text>
</comment>
<keyword evidence="4 8" id="KW-0964">Secreted</keyword>
<dbReference type="PROSITE" id="PS00999">
    <property type="entry name" value="SSI"/>
    <property type="match status" value="1"/>
</dbReference>
<keyword evidence="7 8" id="KW-1015">Disulfide bond</keyword>
<dbReference type="EMBL" id="JBHMCT010000005">
    <property type="protein sequence ID" value="MFB9553445.1"/>
    <property type="molecule type" value="Genomic_DNA"/>
</dbReference>
<accession>A0ABV5QIW3</accession>
<reference evidence="11 12" key="1">
    <citation type="submission" date="2024-09" db="EMBL/GenBank/DDBJ databases">
        <authorList>
            <person name="Sun Q."/>
            <person name="Mori K."/>
        </authorList>
    </citation>
    <scope>NUCLEOTIDE SEQUENCE [LARGE SCALE GENOMIC DNA]</scope>
    <source>
        <strain evidence="11 12">JCM 4414</strain>
    </source>
</reference>
<dbReference type="InterPro" id="IPR020054">
    <property type="entry name" value="Prot_inh_SSI_I16_CS"/>
</dbReference>
<comment type="similarity">
    <text evidence="2 8 9">Belongs to the protease inhibitor I16 (SSI) family.</text>
</comment>
<evidence type="ECO:0000256" key="3">
    <source>
        <dbReference type="ARBA" id="ARBA00011738"/>
    </source>
</evidence>
<evidence type="ECO:0000259" key="10">
    <source>
        <dbReference type="Pfam" id="PF00720"/>
    </source>
</evidence>
<evidence type="ECO:0000256" key="9">
    <source>
        <dbReference type="RuleBase" id="RU003471"/>
    </source>
</evidence>
<protein>
    <recommendedName>
        <fullName evidence="8">Probable subtilase-type protease inhibitor</fullName>
    </recommendedName>
</protein>
<organism evidence="11 12">
    <name type="scientific">Streptomyces roseoviridis</name>
    <dbReference type="NCBI Taxonomy" id="67361"/>
    <lineage>
        <taxon>Bacteria</taxon>
        <taxon>Bacillati</taxon>
        <taxon>Actinomycetota</taxon>
        <taxon>Actinomycetes</taxon>
        <taxon>Kitasatosporales</taxon>
        <taxon>Streptomycetaceae</taxon>
        <taxon>Streptomyces</taxon>
    </lineage>
</organism>
<comment type="subcellular location">
    <subcellularLocation>
        <location evidence="1 8">Secreted</location>
    </subcellularLocation>
</comment>
<dbReference type="Proteomes" id="UP001589716">
    <property type="component" value="Unassembled WGS sequence"/>
</dbReference>
<evidence type="ECO:0000256" key="2">
    <source>
        <dbReference type="ARBA" id="ARBA00010472"/>
    </source>
</evidence>
<dbReference type="InterPro" id="IPR023549">
    <property type="entry name" value="Subtilisin_inhibitor"/>
</dbReference>
<gene>
    <name evidence="8" type="primary">sti</name>
    <name evidence="11" type="ORF">ACFFTP_04435</name>
</gene>
<evidence type="ECO:0000256" key="4">
    <source>
        <dbReference type="ARBA" id="ARBA00022525"/>
    </source>
</evidence>
<feature type="site" description="Reactive bond" evidence="8">
    <location>
        <begin position="105"/>
        <end position="106"/>
    </location>
</feature>
<feature type="domain" description="Subtilisin inhibitor" evidence="10">
    <location>
        <begin position="39"/>
        <end position="131"/>
    </location>
</feature>
<dbReference type="SUPFAM" id="SSF55399">
    <property type="entry name" value="Subtilisin inhibitor"/>
    <property type="match status" value="1"/>
</dbReference>
<keyword evidence="8" id="KW-0732">Signal</keyword>
<evidence type="ECO:0000256" key="7">
    <source>
        <dbReference type="ARBA" id="ARBA00023157"/>
    </source>
</evidence>
<dbReference type="PRINTS" id="PR00294">
    <property type="entry name" value="SSBTLNINHBTR"/>
</dbReference>
<evidence type="ECO:0000256" key="1">
    <source>
        <dbReference type="ARBA" id="ARBA00004613"/>
    </source>
</evidence>
<dbReference type="GO" id="GO:0030414">
    <property type="term" value="F:peptidase inhibitor activity"/>
    <property type="evidence" value="ECO:0007669"/>
    <property type="project" value="UniProtKB-KW"/>
</dbReference>
<keyword evidence="5 8" id="KW-0646">Protease inhibitor</keyword>